<evidence type="ECO:0000313" key="4">
    <source>
        <dbReference type="Proteomes" id="UP001642540"/>
    </source>
</evidence>
<feature type="domain" description="F-box" evidence="2">
    <location>
        <begin position="56"/>
        <end position="95"/>
    </location>
</feature>
<evidence type="ECO:0000259" key="2">
    <source>
        <dbReference type="SMART" id="SM00256"/>
    </source>
</evidence>
<dbReference type="Pfam" id="PF12937">
    <property type="entry name" value="F-box-like"/>
    <property type="match status" value="1"/>
</dbReference>
<dbReference type="Gene3D" id="1.20.1280.50">
    <property type="match status" value="1"/>
</dbReference>
<comment type="caution">
    <text evidence="3">The sequence shown here is derived from an EMBL/GenBank/DDBJ whole genome shotgun (WGS) entry which is preliminary data.</text>
</comment>
<accession>A0ABP1PKW4</accession>
<evidence type="ECO:0000313" key="3">
    <source>
        <dbReference type="EMBL" id="CAL8068697.1"/>
    </source>
</evidence>
<evidence type="ECO:0000256" key="1">
    <source>
        <dbReference type="SAM" id="MobiDB-lite"/>
    </source>
</evidence>
<dbReference type="SMART" id="SM00256">
    <property type="entry name" value="FBOX"/>
    <property type="match status" value="1"/>
</dbReference>
<protein>
    <recommendedName>
        <fullName evidence="2">F-box domain-containing protein</fullName>
    </recommendedName>
</protein>
<dbReference type="CDD" id="cd09917">
    <property type="entry name" value="F-box_SF"/>
    <property type="match status" value="1"/>
</dbReference>
<dbReference type="EMBL" id="CAXLJM020000002">
    <property type="protein sequence ID" value="CAL8068697.1"/>
    <property type="molecule type" value="Genomic_DNA"/>
</dbReference>
<gene>
    <name evidence="3" type="ORF">ODALV1_LOCUS420</name>
</gene>
<feature type="region of interest" description="Disordered" evidence="1">
    <location>
        <begin position="1"/>
        <end position="22"/>
    </location>
</feature>
<dbReference type="SUPFAM" id="SSF81383">
    <property type="entry name" value="F-box domain"/>
    <property type="match status" value="1"/>
</dbReference>
<reference evidence="3 4" key="1">
    <citation type="submission" date="2024-08" db="EMBL/GenBank/DDBJ databases">
        <authorList>
            <person name="Cucini C."/>
            <person name="Frati F."/>
        </authorList>
    </citation>
    <scope>NUCLEOTIDE SEQUENCE [LARGE SCALE GENOMIC DNA]</scope>
</reference>
<proteinExistence type="predicted"/>
<dbReference type="InterPro" id="IPR001810">
    <property type="entry name" value="F-box_dom"/>
</dbReference>
<dbReference type="Proteomes" id="UP001642540">
    <property type="component" value="Unassembled WGS sequence"/>
</dbReference>
<keyword evidence="4" id="KW-1185">Reference proteome</keyword>
<dbReference type="InterPro" id="IPR036047">
    <property type="entry name" value="F-box-like_dom_sf"/>
</dbReference>
<sequence length="187" mass="21457">MMEEEVGSPIPAKRTKLSGGGGFKIQSGKGEDQVFEVKQGQNVPVLESPTMEPMLLPEIWAQIFEYLPPDDLITVINTCPEWRKLLEAKRKSILFSKLLENCSRGYLSIETLKVCRQLNKTCKEAIDLANPVIHLIIRIQEGMARDIRDIEANIQDLEVRRRVLYCMRRKRSSLIKKLSLIMSKQDM</sequence>
<name>A0ABP1PKW4_9HEXA</name>
<organism evidence="3 4">
    <name type="scientific">Orchesella dallaii</name>
    <dbReference type="NCBI Taxonomy" id="48710"/>
    <lineage>
        <taxon>Eukaryota</taxon>
        <taxon>Metazoa</taxon>
        <taxon>Ecdysozoa</taxon>
        <taxon>Arthropoda</taxon>
        <taxon>Hexapoda</taxon>
        <taxon>Collembola</taxon>
        <taxon>Entomobryomorpha</taxon>
        <taxon>Entomobryoidea</taxon>
        <taxon>Orchesellidae</taxon>
        <taxon>Orchesellinae</taxon>
        <taxon>Orchesella</taxon>
    </lineage>
</organism>